<evidence type="ECO:0000256" key="4">
    <source>
        <dbReference type="RuleBase" id="RU003949"/>
    </source>
</evidence>
<accession>A0A9D3U9S9</accession>
<proteinExistence type="inferred from homology"/>
<keyword evidence="7" id="KW-1185">Reference proteome</keyword>
<dbReference type="GO" id="GO:0006412">
    <property type="term" value="P:translation"/>
    <property type="evidence" value="ECO:0007669"/>
    <property type="project" value="InterPro"/>
</dbReference>
<dbReference type="GO" id="GO:0022625">
    <property type="term" value="C:cytosolic large ribosomal subunit"/>
    <property type="evidence" value="ECO:0007669"/>
    <property type="project" value="TreeGrafter"/>
</dbReference>
<gene>
    <name evidence="6" type="ORF">J1N35_044592</name>
</gene>
<evidence type="ECO:0000313" key="6">
    <source>
        <dbReference type="EMBL" id="KAH1032418.1"/>
    </source>
</evidence>
<organism evidence="6 7">
    <name type="scientific">Gossypium stocksii</name>
    <dbReference type="NCBI Taxonomy" id="47602"/>
    <lineage>
        <taxon>Eukaryota</taxon>
        <taxon>Viridiplantae</taxon>
        <taxon>Streptophyta</taxon>
        <taxon>Embryophyta</taxon>
        <taxon>Tracheophyta</taxon>
        <taxon>Spermatophyta</taxon>
        <taxon>Magnoliopsida</taxon>
        <taxon>eudicotyledons</taxon>
        <taxon>Gunneridae</taxon>
        <taxon>Pentapetalae</taxon>
        <taxon>rosids</taxon>
        <taxon>malvids</taxon>
        <taxon>Malvales</taxon>
        <taxon>Malvaceae</taxon>
        <taxon>Malvoideae</taxon>
        <taxon>Gossypium</taxon>
    </lineage>
</organism>
<dbReference type="OrthoDB" id="5586at2759"/>
<dbReference type="Gene3D" id="2.40.150.20">
    <property type="entry name" value="Ribosomal protein L14"/>
    <property type="match status" value="1"/>
</dbReference>
<comment type="caution">
    <text evidence="6">The sequence shown here is derived from an EMBL/GenBank/DDBJ whole genome shotgun (WGS) entry which is preliminary data.</text>
</comment>
<evidence type="ECO:0000313" key="7">
    <source>
        <dbReference type="Proteomes" id="UP000828251"/>
    </source>
</evidence>
<evidence type="ECO:0000256" key="5">
    <source>
        <dbReference type="SAM" id="MobiDB-lite"/>
    </source>
</evidence>
<dbReference type="InterPro" id="IPR036853">
    <property type="entry name" value="Ribosomal_uL14_sf"/>
</dbReference>
<dbReference type="SMART" id="SM01374">
    <property type="entry name" value="Ribosomal_L14"/>
    <property type="match status" value="1"/>
</dbReference>
<evidence type="ECO:0000256" key="2">
    <source>
        <dbReference type="ARBA" id="ARBA00022980"/>
    </source>
</evidence>
<feature type="region of interest" description="Disordered" evidence="5">
    <location>
        <begin position="219"/>
        <end position="238"/>
    </location>
</feature>
<dbReference type="InterPro" id="IPR000218">
    <property type="entry name" value="Ribosomal_uL14"/>
</dbReference>
<evidence type="ECO:0008006" key="8">
    <source>
        <dbReference type="Google" id="ProtNLM"/>
    </source>
</evidence>
<reference evidence="6 7" key="1">
    <citation type="journal article" date="2021" name="Plant Biotechnol. J.">
        <title>Multi-omics assisted identification of the key and species-specific regulatory components of drought-tolerant mechanisms in Gossypium stocksii.</title>
        <authorList>
            <person name="Yu D."/>
            <person name="Ke L."/>
            <person name="Zhang D."/>
            <person name="Wu Y."/>
            <person name="Sun Y."/>
            <person name="Mei J."/>
            <person name="Sun J."/>
            <person name="Sun Y."/>
        </authorList>
    </citation>
    <scope>NUCLEOTIDE SEQUENCE [LARGE SCALE GENOMIC DNA]</scope>
    <source>
        <strain evidence="7">cv. E1</strain>
        <tissue evidence="6">Leaf</tissue>
    </source>
</reference>
<keyword evidence="3 4" id="KW-0687">Ribonucleoprotein</keyword>
<dbReference type="GO" id="GO:0003735">
    <property type="term" value="F:structural constituent of ribosome"/>
    <property type="evidence" value="ECO:0007669"/>
    <property type="project" value="InterPro"/>
</dbReference>
<dbReference type="Proteomes" id="UP000828251">
    <property type="component" value="Unassembled WGS sequence"/>
</dbReference>
<sequence>MNSDLAFSLPELSSLALKFDLFLAEQLFSLWLSLPKTGCLVKNLLVDGLSPRTVKQRFGLSSLGSPLKIVSEPVREVIPQGGSAGNKFRMSLGLPVAATVNCADNTGAKNLYIISVKGIKGRLNKLPLACVSDMVMATVKKGKPDLRKKVLPTVIVRQRKHWRRKDGVYMYFEVSRSSSNTLSSKYSNSKTCFSCPLEDELTLSKLLWTFTNTPLEFQDSHSRTKKHHSNSLGWSSQNSESSYTQELDLELRLSM</sequence>
<dbReference type="AlphaFoldDB" id="A0A9D3U9S9"/>
<dbReference type="PANTHER" id="PTHR11761:SF44">
    <property type="entry name" value="LARGE RIBOSOMAL SUBUNIT PROTEIN UL14"/>
    <property type="match status" value="1"/>
</dbReference>
<keyword evidence="2 4" id="KW-0689">Ribosomal protein</keyword>
<name>A0A9D3U9S9_9ROSI</name>
<comment type="similarity">
    <text evidence="1 4">Belongs to the universal ribosomal protein uL14 family.</text>
</comment>
<evidence type="ECO:0000256" key="3">
    <source>
        <dbReference type="ARBA" id="ARBA00023274"/>
    </source>
</evidence>
<evidence type="ECO:0000256" key="1">
    <source>
        <dbReference type="ARBA" id="ARBA00010745"/>
    </source>
</evidence>
<dbReference type="SUPFAM" id="SSF50193">
    <property type="entry name" value="Ribosomal protein L14"/>
    <property type="match status" value="1"/>
</dbReference>
<protein>
    <recommendedName>
        <fullName evidence="8">60S ribosomal protein L23</fullName>
    </recommendedName>
</protein>
<dbReference type="GO" id="GO:0070180">
    <property type="term" value="F:large ribosomal subunit rRNA binding"/>
    <property type="evidence" value="ECO:0007669"/>
    <property type="project" value="TreeGrafter"/>
</dbReference>
<dbReference type="Pfam" id="PF00238">
    <property type="entry name" value="Ribosomal_L14"/>
    <property type="match status" value="1"/>
</dbReference>
<dbReference type="EMBL" id="JAIQCV010000013">
    <property type="protein sequence ID" value="KAH1032418.1"/>
    <property type="molecule type" value="Genomic_DNA"/>
</dbReference>
<dbReference type="CDD" id="cd00337">
    <property type="entry name" value="Ribosomal_uL14"/>
    <property type="match status" value="1"/>
</dbReference>
<dbReference type="PANTHER" id="PTHR11761">
    <property type="entry name" value="50S/60S RIBOSOMAL PROTEIN L14/L23"/>
    <property type="match status" value="1"/>
</dbReference>